<evidence type="ECO:0000313" key="9">
    <source>
        <dbReference type="Proteomes" id="UP000177309"/>
    </source>
</evidence>
<feature type="transmembrane region" description="Helical" evidence="7">
    <location>
        <begin position="133"/>
        <end position="155"/>
    </location>
</feature>
<gene>
    <name evidence="8" type="ORF">A2462_02315</name>
</gene>
<evidence type="ECO:0008006" key="10">
    <source>
        <dbReference type="Google" id="ProtNLM"/>
    </source>
</evidence>
<feature type="transmembrane region" description="Helical" evidence="7">
    <location>
        <begin position="162"/>
        <end position="187"/>
    </location>
</feature>
<dbReference type="PANTHER" id="PTHR34229:SF1">
    <property type="entry name" value="METAL TRANSPORT PROTEIN HI_1621-RELATED"/>
    <property type="match status" value="1"/>
</dbReference>
<organism evidence="8 9">
    <name type="scientific">candidate division WOR-1 bacterium RIFOXYC2_FULL_41_25</name>
    <dbReference type="NCBI Taxonomy" id="1802586"/>
    <lineage>
        <taxon>Bacteria</taxon>
        <taxon>Bacillati</taxon>
        <taxon>Saganbacteria</taxon>
    </lineage>
</organism>
<feature type="transmembrane region" description="Helical" evidence="7">
    <location>
        <begin position="193"/>
        <end position="224"/>
    </location>
</feature>
<name>A0A1F4TLR3_UNCSA</name>
<evidence type="ECO:0000256" key="1">
    <source>
        <dbReference type="ARBA" id="ARBA00004651"/>
    </source>
</evidence>
<protein>
    <recommendedName>
        <fullName evidence="10">Cobalamin biosynthesis protein CbiM</fullName>
    </recommendedName>
</protein>
<keyword evidence="6 7" id="KW-0472">Membrane</keyword>
<keyword evidence="5 7" id="KW-1133">Transmembrane helix</keyword>
<feature type="transmembrane region" description="Helical" evidence="7">
    <location>
        <begin position="12"/>
        <end position="29"/>
    </location>
</feature>
<dbReference type="GO" id="GO:0005886">
    <property type="term" value="C:plasma membrane"/>
    <property type="evidence" value="ECO:0007669"/>
    <property type="project" value="UniProtKB-SubCell"/>
</dbReference>
<proteinExistence type="predicted"/>
<accession>A0A1F4TLR3</accession>
<evidence type="ECO:0000256" key="2">
    <source>
        <dbReference type="ARBA" id="ARBA00022448"/>
    </source>
</evidence>
<comment type="subcellular location">
    <subcellularLocation>
        <location evidence="1">Cell membrane</location>
        <topology evidence="1">Multi-pass membrane protein</topology>
    </subcellularLocation>
</comment>
<sequence length="232" mass="24346">MHIPDGFLDPKIAAGLMGAAAVALSFSLAKVREVVTALVPAEAFAAAGKGMKSLSSGFRRVLTGEGERLIYKMGMVAALVFAAQMFNFPISNGTSGHLIGGVFAAVVLGPFAGTIVIAAVLIVQSLFFGDGGLLALGANVVNMAVFASFGCYYIYSWLKRYVLEWLAISLAAWISVVLASFVCALALRISGTIPFAVVIPAMVKVHMIIGIAEALITVVLVNIFRTMLKGEE</sequence>
<comment type="caution">
    <text evidence="8">The sequence shown here is derived from an EMBL/GenBank/DDBJ whole genome shotgun (WGS) entry which is preliminary data.</text>
</comment>
<evidence type="ECO:0000256" key="4">
    <source>
        <dbReference type="ARBA" id="ARBA00022692"/>
    </source>
</evidence>
<keyword evidence="4 7" id="KW-0812">Transmembrane</keyword>
<dbReference type="Gene3D" id="1.10.1760.20">
    <property type="match status" value="1"/>
</dbReference>
<reference evidence="8 9" key="1">
    <citation type="journal article" date="2016" name="Nat. Commun.">
        <title>Thousands of microbial genomes shed light on interconnected biogeochemical processes in an aquifer system.</title>
        <authorList>
            <person name="Anantharaman K."/>
            <person name="Brown C.T."/>
            <person name="Hug L.A."/>
            <person name="Sharon I."/>
            <person name="Castelle C.J."/>
            <person name="Probst A.J."/>
            <person name="Thomas B.C."/>
            <person name="Singh A."/>
            <person name="Wilkins M.J."/>
            <person name="Karaoz U."/>
            <person name="Brodie E.L."/>
            <person name="Williams K.H."/>
            <person name="Hubbard S.S."/>
            <person name="Banfield J.F."/>
        </authorList>
    </citation>
    <scope>NUCLEOTIDE SEQUENCE [LARGE SCALE GENOMIC DNA]</scope>
</reference>
<feature type="transmembrane region" description="Helical" evidence="7">
    <location>
        <begin position="102"/>
        <end position="127"/>
    </location>
</feature>
<keyword evidence="2" id="KW-0813">Transport</keyword>
<keyword evidence="3" id="KW-1003">Cell membrane</keyword>
<feature type="transmembrane region" description="Helical" evidence="7">
    <location>
        <begin position="69"/>
        <end position="90"/>
    </location>
</feature>
<evidence type="ECO:0000256" key="5">
    <source>
        <dbReference type="ARBA" id="ARBA00022989"/>
    </source>
</evidence>
<evidence type="ECO:0000256" key="7">
    <source>
        <dbReference type="SAM" id="Phobius"/>
    </source>
</evidence>
<dbReference type="Pfam" id="PF01891">
    <property type="entry name" value="CbiM"/>
    <property type="match status" value="1"/>
</dbReference>
<dbReference type="GO" id="GO:0000041">
    <property type="term" value="P:transition metal ion transport"/>
    <property type="evidence" value="ECO:0007669"/>
    <property type="project" value="InterPro"/>
</dbReference>
<evidence type="ECO:0000313" key="8">
    <source>
        <dbReference type="EMBL" id="OGC33658.1"/>
    </source>
</evidence>
<evidence type="ECO:0000256" key="6">
    <source>
        <dbReference type="ARBA" id="ARBA00023136"/>
    </source>
</evidence>
<dbReference type="AlphaFoldDB" id="A0A1F4TLR3"/>
<dbReference type="InterPro" id="IPR002751">
    <property type="entry name" value="CbiM/NikMN"/>
</dbReference>
<dbReference type="PANTHER" id="PTHR34229">
    <property type="entry name" value="METAL TRANSPORT PROTEIN HI_1621-RELATED"/>
    <property type="match status" value="1"/>
</dbReference>
<evidence type="ECO:0000256" key="3">
    <source>
        <dbReference type="ARBA" id="ARBA00022475"/>
    </source>
</evidence>
<dbReference type="EMBL" id="MEUI01000030">
    <property type="protein sequence ID" value="OGC33658.1"/>
    <property type="molecule type" value="Genomic_DNA"/>
</dbReference>
<dbReference type="Proteomes" id="UP000177309">
    <property type="component" value="Unassembled WGS sequence"/>
</dbReference>